<evidence type="ECO:0000313" key="2">
    <source>
        <dbReference type="WBParaSite" id="ES5_v2.g19582.t1"/>
    </source>
</evidence>
<protein>
    <submittedName>
        <fullName evidence="2">Uncharacterized protein</fullName>
    </submittedName>
</protein>
<reference evidence="2" key="1">
    <citation type="submission" date="2022-11" db="UniProtKB">
        <authorList>
            <consortium name="WormBaseParasite"/>
        </authorList>
    </citation>
    <scope>IDENTIFICATION</scope>
</reference>
<dbReference type="WBParaSite" id="ES5_v2.g19582.t1">
    <property type="protein sequence ID" value="ES5_v2.g19582.t1"/>
    <property type="gene ID" value="ES5_v2.g19582"/>
</dbReference>
<name>A0AC34FQ29_9BILA</name>
<sequence>MAPCIPILTSLCNFLQPLSGDASSNFLVPLQDISTLSFNLLLLALLKLPLWIQVLAPSLIDLLSLLAHSNSLQLLLQLPQQLFLLLVITISFSLLLCFLGCF</sequence>
<evidence type="ECO:0000313" key="1">
    <source>
        <dbReference type="Proteomes" id="UP000887579"/>
    </source>
</evidence>
<organism evidence="1 2">
    <name type="scientific">Panagrolaimus sp. ES5</name>
    <dbReference type="NCBI Taxonomy" id="591445"/>
    <lineage>
        <taxon>Eukaryota</taxon>
        <taxon>Metazoa</taxon>
        <taxon>Ecdysozoa</taxon>
        <taxon>Nematoda</taxon>
        <taxon>Chromadorea</taxon>
        <taxon>Rhabditida</taxon>
        <taxon>Tylenchina</taxon>
        <taxon>Panagrolaimomorpha</taxon>
        <taxon>Panagrolaimoidea</taxon>
        <taxon>Panagrolaimidae</taxon>
        <taxon>Panagrolaimus</taxon>
    </lineage>
</organism>
<proteinExistence type="predicted"/>
<accession>A0AC34FQ29</accession>
<dbReference type="Proteomes" id="UP000887579">
    <property type="component" value="Unplaced"/>
</dbReference>